<accession>A0A4D6NIM0</accession>
<name>A0A4D6NIM0_VIGUN</name>
<gene>
    <name evidence="1" type="ORF">DEO72_LG10g3004</name>
</gene>
<keyword evidence="2" id="KW-1185">Reference proteome</keyword>
<evidence type="ECO:0000313" key="1">
    <source>
        <dbReference type="EMBL" id="QCE11767.1"/>
    </source>
</evidence>
<proteinExistence type="predicted"/>
<dbReference type="Proteomes" id="UP000501690">
    <property type="component" value="Linkage Group LG10"/>
</dbReference>
<sequence>MHELARNVAWDENIIVDSAEVKVHERVVRSSFHFALDVQCGIPKALFEKANKTEEHSLAGKD</sequence>
<dbReference type="AlphaFoldDB" id="A0A4D6NIM0"/>
<dbReference type="EMBL" id="CP039354">
    <property type="protein sequence ID" value="QCE11767.1"/>
    <property type="molecule type" value="Genomic_DNA"/>
</dbReference>
<organism evidence="1 2">
    <name type="scientific">Vigna unguiculata</name>
    <name type="common">Cowpea</name>
    <dbReference type="NCBI Taxonomy" id="3917"/>
    <lineage>
        <taxon>Eukaryota</taxon>
        <taxon>Viridiplantae</taxon>
        <taxon>Streptophyta</taxon>
        <taxon>Embryophyta</taxon>
        <taxon>Tracheophyta</taxon>
        <taxon>Spermatophyta</taxon>
        <taxon>Magnoliopsida</taxon>
        <taxon>eudicotyledons</taxon>
        <taxon>Gunneridae</taxon>
        <taxon>Pentapetalae</taxon>
        <taxon>rosids</taxon>
        <taxon>fabids</taxon>
        <taxon>Fabales</taxon>
        <taxon>Fabaceae</taxon>
        <taxon>Papilionoideae</taxon>
        <taxon>50 kb inversion clade</taxon>
        <taxon>NPAAA clade</taxon>
        <taxon>indigoferoid/millettioid clade</taxon>
        <taxon>Phaseoleae</taxon>
        <taxon>Vigna</taxon>
    </lineage>
</organism>
<protein>
    <submittedName>
        <fullName evidence="1">Uncharacterized protein</fullName>
    </submittedName>
</protein>
<reference evidence="1 2" key="1">
    <citation type="submission" date="2019-04" db="EMBL/GenBank/DDBJ databases">
        <title>An improved genome assembly and genetic linkage map for asparagus bean, Vigna unguiculata ssp. sesquipedialis.</title>
        <authorList>
            <person name="Xia Q."/>
            <person name="Zhang R."/>
            <person name="Dong Y."/>
        </authorList>
    </citation>
    <scope>NUCLEOTIDE SEQUENCE [LARGE SCALE GENOMIC DNA]</scope>
    <source>
        <tissue evidence="1">Leaf</tissue>
    </source>
</reference>
<evidence type="ECO:0000313" key="2">
    <source>
        <dbReference type="Proteomes" id="UP000501690"/>
    </source>
</evidence>